<keyword evidence="6 7" id="KW-0694">RNA-binding</keyword>
<dbReference type="InterPro" id="IPR020598">
    <property type="entry name" value="rRNA_Ade_methylase_Trfase_N"/>
</dbReference>
<dbReference type="NCBIfam" id="TIGR00755">
    <property type="entry name" value="ksgA"/>
    <property type="match status" value="1"/>
</dbReference>
<dbReference type="EC" id="2.1.1.182" evidence="7"/>
<evidence type="ECO:0000313" key="10">
    <source>
        <dbReference type="EMBL" id="HIR66217.1"/>
    </source>
</evidence>
<evidence type="ECO:0000256" key="1">
    <source>
        <dbReference type="ARBA" id="ARBA00022490"/>
    </source>
</evidence>
<evidence type="ECO:0000256" key="4">
    <source>
        <dbReference type="ARBA" id="ARBA00022679"/>
    </source>
</evidence>
<keyword evidence="3 7" id="KW-0489">Methyltransferase</keyword>
<evidence type="ECO:0000259" key="9">
    <source>
        <dbReference type="SMART" id="SM00650"/>
    </source>
</evidence>
<evidence type="ECO:0000256" key="3">
    <source>
        <dbReference type="ARBA" id="ARBA00022603"/>
    </source>
</evidence>
<evidence type="ECO:0000256" key="8">
    <source>
        <dbReference type="PROSITE-ProRule" id="PRU01026"/>
    </source>
</evidence>
<evidence type="ECO:0000256" key="5">
    <source>
        <dbReference type="ARBA" id="ARBA00022691"/>
    </source>
</evidence>
<reference evidence="10" key="1">
    <citation type="submission" date="2020-10" db="EMBL/GenBank/DDBJ databases">
        <authorList>
            <person name="Gilroy R."/>
        </authorList>
    </citation>
    <scope>NUCLEOTIDE SEQUENCE</scope>
    <source>
        <strain evidence="10">CHK121-14286</strain>
    </source>
</reference>
<dbReference type="SUPFAM" id="SSF53335">
    <property type="entry name" value="S-adenosyl-L-methionine-dependent methyltransferases"/>
    <property type="match status" value="1"/>
</dbReference>
<proteinExistence type="inferred from homology"/>
<gene>
    <name evidence="7 10" type="primary">rsmA</name>
    <name evidence="7" type="synonym">ksgA</name>
    <name evidence="10" type="ORF">IAC95_05005</name>
</gene>
<dbReference type="PANTHER" id="PTHR11727">
    <property type="entry name" value="DIMETHYLADENOSINE TRANSFERASE"/>
    <property type="match status" value="1"/>
</dbReference>
<dbReference type="Gene3D" id="1.10.8.100">
    <property type="entry name" value="Ribosomal RNA adenine dimethylase-like, domain 2"/>
    <property type="match status" value="1"/>
</dbReference>
<keyword evidence="4 7" id="KW-0808">Transferase</keyword>
<dbReference type="InterPro" id="IPR020596">
    <property type="entry name" value="rRNA_Ade_Mease_Trfase_CS"/>
</dbReference>
<comment type="caution">
    <text evidence="10">The sequence shown here is derived from an EMBL/GenBank/DDBJ whole genome shotgun (WGS) entry which is preliminary data.</text>
</comment>
<dbReference type="EMBL" id="DVHL01000042">
    <property type="protein sequence ID" value="HIR66217.1"/>
    <property type="molecule type" value="Genomic_DNA"/>
</dbReference>
<name>A0A9D1J8S3_9BACT</name>
<keyword evidence="1 7" id="KW-0963">Cytoplasm</keyword>
<feature type="domain" description="Ribosomal RNA adenine methylase transferase N-terminal" evidence="9">
    <location>
        <begin position="27"/>
        <end position="199"/>
    </location>
</feature>
<feature type="binding site" evidence="7 8">
    <location>
        <position position="92"/>
    </location>
    <ligand>
        <name>S-adenosyl-L-methionine</name>
        <dbReference type="ChEBI" id="CHEBI:59789"/>
    </ligand>
</feature>
<feature type="binding site" evidence="7 8">
    <location>
        <position position="22"/>
    </location>
    <ligand>
        <name>S-adenosyl-L-methionine</name>
        <dbReference type="ChEBI" id="CHEBI:59789"/>
    </ligand>
</feature>
<comment type="catalytic activity">
    <reaction evidence="7">
        <text>adenosine(1518)/adenosine(1519) in 16S rRNA + 4 S-adenosyl-L-methionine = N(6)-dimethyladenosine(1518)/N(6)-dimethyladenosine(1519) in 16S rRNA + 4 S-adenosyl-L-homocysteine + 4 H(+)</text>
        <dbReference type="Rhea" id="RHEA:19609"/>
        <dbReference type="Rhea" id="RHEA-COMP:10232"/>
        <dbReference type="Rhea" id="RHEA-COMP:10233"/>
        <dbReference type="ChEBI" id="CHEBI:15378"/>
        <dbReference type="ChEBI" id="CHEBI:57856"/>
        <dbReference type="ChEBI" id="CHEBI:59789"/>
        <dbReference type="ChEBI" id="CHEBI:74411"/>
        <dbReference type="ChEBI" id="CHEBI:74493"/>
        <dbReference type="EC" id="2.1.1.182"/>
    </reaction>
</comment>
<dbReference type="SMART" id="SM00650">
    <property type="entry name" value="rADc"/>
    <property type="match status" value="1"/>
</dbReference>
<sequence length="275" mass="30581">MNDDIFSRFELHLTKKYGQNFLTDQAVLEKIAQDADIADGTVVEIGAGAGTLTRVLGKYAKKVVAFEIDNNLQPVLKEMLHGYDNVQLVMGDIMRYDTAQVEAMCGGSYSVVANIPYYITTPIVMKFVEEGKNLVSLTLTIQKEVAERLAAHCGTKQYGAITVAVNAVADVEITQILPRTLFRPQPNVDSAVVKITMRRNKFDIDDRAIFRKTVKTAFSMRRKTLVNNLCNGFALTKEKAAEILQTCNLPINCRGEQLSPQQFVLLANCLNRQQG</sequence>
<dbReference type="Proteomes" id="UP000824200">
    <property type="component" value="Unassembled WGS sequence"/>
</dbReference>
<dbReference type="GO" id="GO:0052908">
    <property type="term" value="F:16S rRNA (adenine(1518)-N(6)/adenine(1519)-N(6))-dimethyltransferase activity"/>
    <property type="evidence" value="ECO:0007669"/>
    <property type="project" value="UniProtKB-EC"/>
</dbReference>
<dbReference type="GO" id="GO:0005829">
    <property type="term" value="C:cytosol"/>
    <property type="evidence" value="ECO:0007669"/>
    <property type="project" value="TreeGrafter"/>
</dbReference>
<dbReference type="GO" id="GO:0003723">
    <property type="term" value="F:RNA binding"/>
    <property type="evidence" value="ECO:0007669"/>
    <property type="project" value="UniProtKB-UniRule"/>
</dbReference>
<dbReference type="AlphaFoldDB" id="A0A9D1J8S3"/>
<dbReference type="Pfam" id="PF00398">
    <property type="entry name" value="RrnaAD"/>
    <property type="match status" value="1"/>
</dbReference>
<comment type="function">
    <text evidence="7">Specifically dimethylates two adjacent adenosines (A1518 and A1519) in the loop of a conserved hairpin near the 3'-end of 16S rRNA in the 30S particle. May play a critical role in biogenesis of 30S subunits.</text>
</comment>
<feature type="binding site" evidence="7 8">
    <location>
        <position position="67"/>
    </location>
    <ligand>
        <name>S-adenosyl-L-methionine</name>
        <dbReference type="ChEBI" id="CHEBI:59789"/>
    </ligand>
</feature>
<evidence type="ECO:0000313" key="11">
    <source>
        <dbReference type="Proteomes" id="UP000824200"/>
    </source>
</evidence>
<dbReference type="PANTHER" id="PTHR11727:SF7">
    <property type="entry name" value="DIMETHYLADENOSINE TRANSFERASE-RELATED"/>
    <property type="match status" value="1"/>
</dbReference>
<feature type="binding site" evidence="7 8">
    <location>
        <position position="46"/>
    </location>
    <ligand>
        <name>S-adenosyl-L-methionine</name>
        <dbReference type="ChEBI" id="CHEBI:59789"/>
    </ligand>
</feature>
<dbReference type="Gene3D" id="3.40.50.150">
    <property type="entry name" value="Vaccinia Virus protein VP39"/>
    <property type="match status" value="1"/>
</dbReference>
<evidence type="ECO:0000256" key="6">
    <source>
        <dbReference type="ARBA" id="ARBA00022884"/>
    </source>
</evidence>
<dbReference type="CDD" id="cd02440">
    <property type="entry name" value="AdoMet_MTases"/>
    <property type="match status" value="1"/>
</dbReference>
<dbReference type="FunFam" id="3.40.50.150:FF:000023">
    <property type="entry name" value="Ribosomal RNA small subunit methyltransferase A"/>
    <property type="match status" value="1"/>
</dbReference>
<dbReference type="PROSITE" id="PS51689">
    <property type="entry name" value="SAM_RNA_A_N6_MT"/>
    <property type="match status" value="1"/>
</dbReference>
<dbReference type="InterPro" id="IPR029063">
    <property type="entry name" value="SAM-dependent_MTases_sf"/>
</dbReference>
<comment type="similarity">
    <text evidence="7">Belongs to the class I-like SAM-binding methyltransferase superfamily. rRNA adenine N(6)-methyltransferase family. RsmA subfamily.</text>
</comment>
<dbReference type="InterPro" id="IPR011530">
    <property type="entry name" value="rRNA_adenine_dimethylase"/>
</dbReference>
<dbReference type="HAMAP" id="MF_00607">
    <property type="entry name" value="16SrRNA_methyltr_A"/>
    <property type="match status" value="1"/>
</dbReference>
<reference evidence="10" key="2">
    <citation type="journal article" date="2021" name="PeerJ">
        <title>Extensive microbial diversity within the chicken gut microbiome revealed by metagenomics and culture.</title>
        <authorList>
            <person name="Gilroy R."/>
            <person name="Ravi A."/>
            <person name="Getino M."/>
            <person name="Pursley I."/>
            <person name="Horton D.L."/>
            <person name="Alikhan N.F."/>
            <person name="Baker D."/>
            <person name="Gharbi K."/>
            <person name="Hall N."/>
            <person name="Watson M."/>
            <person name="Adriaenssens E.M."/>
            <person name="Foster-Nyarko E."/>
            <person name="Jarju S."/>
            <person name="Secka A."/>
            <person name="Antonio M."/>
            <person name="Oren A."/>
            <person name="Chaudhuri R.R."/>
            <person name="La Ragione R."/>
            <person name="Hildebrand F."/>
            <person name="Pallen M.J."/>
        </authorList>
    </citation>
    <scope>NUCLEOTIDE SEQUENCE</scope>
    <source>
        <strain evidence="10">CHK121-14286</strain>
    </source>
</reference>
<dbReference type="InterPro" id="IPR023165">
    <property type="entry name" value="rRNA_Ade_diMease-like_C"/>
</dbReference>
<feature type="binding site" evidence="7 8">
    <location>
        <position position="114"/>
    </location>
    <ligand>
        <name>S-adenosyl-L-methionine</name>
        <dbReference type="ChEBI" id="CHEBI:59789"/>
    </ligand>
</feature>
<keyword evidence="2 7" id="KW-0698">rRNA processing</keyword>
<dbReference type="PROSITE" id="PS01131">
    <property type="entry name" value="RRNA_A_DIMETH"/>
    <property type="match status" value="1"/>
</dbReference>
<comment type="subcellular location">
    <subcellularLocation>
        <location evidence="7">Cytoplasm</location>
    </subcellularLocation>
</comment>
<accession>A0A9D1J8S3</accession>
<feature type="binding site" evidence="7 8">
    <location>
        <position position="20"/>
    </location>
    <ligand>
        <name>S-adenosyl-L-methionine</name>
        <dbReference type="ChEBI" id="CHEBI:59789"/>
    </ligand>
</feature>
<evidence type="ECO:0000256" key="2">
    <source>
        <dbReference type="ARBA" id="ARBA00022552"/>
    </source>
</evidence>
<keyword evidence="5 7" id="KW-0949">S-adenosyl-L-methionine</keyword>
<protein>
    <recommendedName>
        <fullName evidence="7">Ribosomal RNA small subunit methyltransferase A</fullName>
        <ecNumber evidence="7">2.1.1.182</ecNumber>
    </recommendedName>
    <alternativeName>
        <fullName evidence="7">16S rRNA (adenine(1518)-N(6)/adenine(1519)-N(6))-dimethyltransferase</fullName>
    </alternativeName>
    <alternativeName>
        <fullName evidence="7">16S rRNA dimethyladenosine transferase</fullName>
    </alternativeName>
    <alternativeName>
        <fullName evidence="7">16S rRNA dimethylase</fullName>
    </alternativeName>
    <alternativeName>
        <fullName evidence="7">S-adenosylmethionine-6-N', N'-adenosyl(rRNA) dimethyltransferase</fullName>
    </alternativeName>
</protein>
<organism evidence="10 11">
    <name type="scientific">Candidatus Fimimonas gallinarum</name>
    <dbReference type="NCBI Taxonomy" id="2840821"/>
    <lineage>
        <taxon>Bacteria</taxon>
        <taxon>Pseudomonadati</taxon>
        <taxon>Myxococcota</taxon>
        <taxon>Myxococcia</taxon>
        <taxon>Myxococcales</taxon>
        <taxon>Cystobacterineae</taxon>
        <taxon>Myxococcaceae</taxon>
        <taxon>Myxococcaceae incertae sedis</taxon>
        <taxon>Candidatus Fimimonas</taxon>
    </lineage>
</organism>
<evidence type="ECO:0000256" key="7">
    <source>
        <dbReference type="HAMAP-Rule" id="MF_00607"/>
    </source>
</evidence>
<dbReference type="InterPro" id="IPR001737">
    <property type="entry name" value="KsgA/Erm"/>
</dbReference>